<dbReference type="InterPro" id="IPR048365">
    <property type="entry name" value="TNP-like_RNaseH_N"/>
</dbReference>
<dbReference type="AlphaFoldDB" id="A0AAV8VBY2"/>
<reference evidence="3 4" key="1">
    <citation type="journal article" date="2023" name="Insect Mol. Biol.">
        <title>Genome sequencing provides insights into the evolution of gene families encoding plant cell wall-degrading enzymes in longhorned beetles.</title>
        <authorList>
            <person name="Shin N.R."/>
            <person name="Okamura Y."/>
            <person name="Kirsch R."/>
            <person name="Pauchet Y."/>
        </authorList>
    </citation>
    <scope>NUCLEOTIDE SEQUENCE [LARGE SCALE GENOMIC DNA]</scope>
    <source>
        <strain evidence="3">EAD_L_NR</strain>
    </source>
</reference>
<accession>A0AAV8VBY2</accession>
<evidence type="ECO:0000259" key="1">
    <source>
        <dbReference type="Pfam" id="PF21787"/>
    </source>
</evidence>
<proteinExistence type="predicted"/>
<dbReference type="Proteomes" id="UP001159042">
    <property type="component" value="Unassembled WGS sequence"/>
</dbReference>
<comment type="caution">
    <text evidence="3">The sequence shown here is derived from an EMBL/GenBank/DDBJ whole genome shotgun (WGS) entry which is preliminary data.</text>
</comment>
<dbReference type="Pfam" id="PF21789">
    <property type="entry name" value="TNP-like_RNaseH_C"/>
    <property type="match status" value="1"/>
</dbReference>
<evidence type="ECO:0000259" key="2">
    <source>
        <dbReference type="Pfam" id="PF21789"/>
    </source>
</evidence>
<gene>
    <name evidence="3" type="ORF">NQ315_012483</name>
</gene>
<organism evidence="3 4">
    <name type="scientific">Exocentrus adspersus</name>
    <dbReference type="NCBI Taxonomy" id="1586481"/>
    <lineage>
        <taxon>Eukaryota</taxon>
        <taxon>Metazoa</taxon>
        <taxon>Ecdysozoa</taxon>
        <taxon>Arthropoda</taxon>
        <taxon>Hexapoda</taxon>
        <taxon>Insecta</taxon>
        <taxon>Pterygota</taxon>
        <taxon>Neoptera</taxon>
        <taxon>Endopterygota</taxon>
        <taxon>Coleoptera</taxon>
        <taxon>Polyphaga</taxon>
        <taxon>Cucujiformia</taxon>
        <taxon>Chrysomeloidea</taxon>
        <taxon>Cerambycidae</taxon>
        <taxon>Lamiinae</taxon>
        <taxon>Acanthocinini</taxon>
        <taxon>Exocentrus</taxon>
    </lineage>
</organism>
<evidence type="ECO:0000313" key="3">
    <source>
        <dbReference type="EMBL" id="KAJ8911512.1"/>
    </source>
</evidence>
<sequence>MSADSVDAVIKLLEKVNRLRICDGLLLQARSSTCIGYLPPREPRKCGRQNKKCKFCTSRLKKASVLASNKHLKLGAKFRAIKEKHNRLRVKVSKLSQEMQLSKFKCAIVEKEVLEKAITDMPPSQQEVVRTCFAAAKVRNPKGRRYTMAWIYDCILLRIKSRASYEHLRNTLPLPCAQTLHKYIKRVQGCYGFQKSVFQLLKEKSKVMSPEERRGVLLIDEMKVTETVSFDKATLKVNGFTDLGDYTPLHQKNMQGDHALVIMFQPFRGSWVQALAAFLSKGCASATVLHHFIIECIMLLERSGFYVDVVTTDGASWNRGMWKKFNITEENVSCEHIMDSSRRLWFCSDFPHLLKNVRNFIVSKPETWTPDGVVKLHHWDRIVELEQPMSYTLKLAPKLCHDNVHPKHYQKMNVGRAYRDIEEFITYLKQWQIQAETNNYFFLSNNTYHGLIVSLKAVLEILKFLSSFQYLMTTRLNQDALERFFGMMRNACGCNDHPDSRLLFIQMYKLITTYSLVKPPKGCNIDGGKMISVLLNLNDISKPDAEGKIEQFQANIDNFIENQMIAENVLMNINNEHDYCGSSSANVLLAYMAGYVMLEELILAELELNEMTSDIFLSITSKLENAAVQLVGCEQHKKILTGTDGVTSTISIMLNCG</sequence>
<name>A0AAV8VBY2_9CUCU</name>
<protein>
    <recommendedName>
        <fullName evidence="5">Transposase</fullName>
    </recommendedName>
</protein>
<dbReference type="EMBL" id="JANEYG010000184">
    <property type="protein sequence ID" value="KAJ8911512.1"/>
    <property type="molecule type" value="Genomic_DNA"/>
</dbReference>
<evidence type="ECO:0008006" key="5">
    <source>
        <dbReference type="Google" id="ProtNLM"/>
    </source>
</evidence>
<dbReference type="Pfam" id="PF21787">
    <property type="entry name" value="TNP-like_RNaseH_N"/>
    <property type="match status" value="1"/>
</dbReference>
<feature type="domain" description="Transposable element P transposase-like RNase H C-terminal" evidence="2">
    <location>
        <begin position="475"/>
        <end position="501"/>
    </location>
</feature>
<dbReference type="InterPro" id="IPR048367">
    <property type="entry name" value="TNP-like_RNaseH_C"/>
</dbReference>
<evidence type="ECO:0000313" key="4">
    <source>
        <dbReference type="Proteomes" id="UP001159042"/>
    </source>
</evidence>
<feature type="domain" description="Transposable element P transposase-like RNase H" evidence="1">
    <location>
        <begin position="191"/>
        <end position="325"/>
    </location>
</feature>
<keyword evidence="4" id="KW-1185">Reference proteome</keyword>